<evidence type="ECO:0000259" key="2">
    <source>
        <dbReference type="Pfam" id="PF03732"/>
    </source>
</evidence>
<reference evidence="3" key="1">
    <citation type="journal article" date="2012" name="Nat. Biotechnol.">
        <title>Draft genome sequence of pigeonpea (Cajanus cajan), an orphan legume crop of resource-poor farmers.</title>
        <authorList>
            <person name="Varshney R.K."/>
            <person name="Chen W."/>
            <person name="Li Y."/>
            <person name="Bharti A.K."/>
            <person name="Saxena R.K."/>
            <person name="Schlueter J.A."/>
            <person name="Donoghue M.T."/>
            <person name="Azam S."/>
            <person name="Fan G."/>
            <person name="Whaley A.M."/>
            <person name="Farmer A.D."/>
            <person name="Sheridan J."/>
            <person name="Iwata A."/>
            <person name="Tuteja R."/>
            <person name="Penmetsa R.V."/>
            <person name="Wu W."/>
            <person name="Upadhyaya H.D."/>
            <person name="Yang S.P."/>
            <person name="Shah T."/>
            <person name="Saxena K.B."/>
            <person name="Michael T."/>
            <person name="McCombie W.R."/>
            <person name="Yang B."/>
            <person name="Zhang G."/>
            <person name="Yang H."/>
            <person name="Wang J."/>
            <person name="Spillane C."/>
            <person name="Cook D.R."/>
            <person name="May G.D."/>
            <person name="Xu X."/>
            <person name="Jackson S.A."/>
        </authorList>
    </citation>
    <scope>NUCLEOTIDE SEQUENCE [LARGE SCALE GENOMIC DNA]</scope>
</reference>
<sequence>MAIAAKLGVQPGETDNHITSGDHNNSRDRGNELWRKLEIPIFAGEDAFGWTQKLERYFNLKGVTDEERMQATMVALEGRALSWFQWWERCNPTPTWEGFKLAVIRRFQPSMIQNPFELLLSLKQTGTVEEFVEDNPSSKVVTIDSKALIGKKIEDSSTGNTMGSIGGKTTGEGSRNRGREFKYLTGAEMREKHEKGLCFRCDEPYHREHRCKNKQFRMIVMCEDEENEEEEEDLTMPESFKSLQLSLFSMTGFTTAKSWKVGGDLQTQSIIILIDCGASHNFISTELVERLQLSVEDTPSYVVEVGDGHKVRCRGKLDGWCIDALFLSIFVDVLFFFLNLISCEQIEPWLIVEHNTLFWVEEF</sequence>
<dbReference type="EMBL" id="KQ485545">
    <property type="protein sequence ID" value="KYP31955.1"/>
    <property type="molecule type" value="Genomic_DNA"/>
</dbReference>
<evidence type="ECO:0000313" key="3">
    <source>
        <dbReference type="EMBL" id="KYP31955.1"/>
    </source>
</evidence>
<dbReference type="Proteomes" id="UP000075243">
    <property type="component" value="Unassembled WGS sequence"/>
</dbReference>
<dbReference type="Gene3D" id="2.40.70.10">
    <property type="entry name" value="Acid Proteases"/>
    <property type="match status" value="1"/>
</dbReference>
<dbReference type="InterPro" id="IPR005162">
    <property type="entry name" value="Retrotrans_gag_dom"/>
</dbReference>
<accession>A0A151QNV2</accession>
<dbReference type="AlphaFoldDB" id="A0A151QNV2"/>
<dbReference type="Pfam" id="PF08284">
    <property type="entry name" value="RVP_2"/>
    <property type="match status" value="1"/>
</dbReference>
<dbReference type="InterPro" id="IPR021109">
    <property type="entry name" value="Peptidase_aspartic_dom_sf"/>
</dbReference>
<keyword evidence="4" id="KW-1185">Reference proteome</keyword>
<evidence type="ECO:0000256" key="1">
    <source>
        <dbReference type="SAM" id="MobiDB-lite"/>
    </source>
</evidence>
<proteinExistence type="predicted"/>
<feature type="domain" description="Retrotransposon gag" evidence="2">
    <location>
        <begin position="73"/>
        <end position="133"/>
    </location>
</feature>
<evidence type="ECO:0000313" key="4">
    <source>
        <dbReference type="Proteomes" id="UP000075243"/>
    </source>
</evidence>
<gene>
    <name evidence="3" type="ORF">KK1_047478</name>
</gene>
<dbReference type="CDD" id="cd00303">
    <property type="entry name" value="retropepsin_like"/>
    <property type="match status" value="1"/>
</dbReference>
<dbReference type="Pfam" id="PF03732">
    <property type="entry name" value="Retrotrans_gag"/>
    <property type="match status" value="1"/>
</dbReference>
<name>A0A151QNV2_CAJCA</name>
<dbReference type="Gramene" id="C.cajan_45959.t">
    <property type="protein sequence ID" value="C.cajan_45959.t"/>
    <property type="gene ID" value="C.cajan_45959"/>
</dbReference>
<feature type="region of interest" description="Disordered" evidence="1">
    <location>
        <begin position="7"/>
        <end position="29"/>
    </location>
</feature>
<feature type="region of interest" description="Disordered" evidence="1">
    <location>
        <begin position="158"/>
        <end position="177"/>
    </location>
</feature>
<protein>
    <recommendedName>
        <fullName evidence="2">Retrotransposon gag domain-containing protein</fullName>
    </recommendedName>
</protein>
<organism evidence="3 4">
    <name type="scientific">Cajanus cajan</name>
    <name type="common">Pigeon pea</name>
    <name type="synonym">Cajanus indicus</name>
    <dbReference type="NCBI Taxonomy" id="3821"/>
    <lineage>
        <taxon>Eukaryota</taxon>
        <taxon>Viridiplantae</taxon>
        <taxon>Streptophyta</taxon>
        <taxon>Embryophyta</taxon>
        <taxon>Tracheophyta</taxon>
        <taxon>Spermatophyta</taxon>
        <taxon>Magnoliopsida</taxon>
        <taxon>eudicotyledons</taxon>
        <taxon>Gunneridae</taxon>
        <taxon>Pentapetalae</taxon>
        <taxon>rosids</taxon>
        <taxon>fabids</taxon>
        <taxon>Fabales</taxon>
        <taxon>Fabaceae</taxon>
        <taxon>Papilionoideae</taxon>
        <taxon>50 kb inversion clade</taxon>
        <taxon>NPAAA clade</taxon>
        <taxon>indigoferoid/millettioid clade</taxon>
        <taxon>Phaseoleae</taxon>
        <taxon>Cajanus</taxon>
    </lineage>
</organism>